<keyword evidence="3" id="KW-1185">Reference proteome</keyword>
<dbReference type="STRING" id="595434.RISK_000204"/>
<name>A0A0J1BMI3_RHOIS</name>
<reference evidence="2" key="1">
    <citation type="submission" date="2015-05" db="EMBL/GenBank/DDBJ databases">
        <title>Permanent draft genome of Rhodopirellula islandicus K833.</title>
        <authorList>
            <person name="Kizina J."/>
            <person name="Richter M."/>
            <person name="Glockner F.O."/>
            <person name="Harder J."/>
        </authorList>
    </citation>
    <scope>NUCLEOTIDE SEQUENCE [LARGE SCALE GENOMIC DNA]</scope>
    <source>
        <strain evidence="2">K833</strain>
    </source>
</reference>
<accession>A0A0J1BMI3</accession>
<feature type="region of interest" description="Disordered" evidence="1">
    <location>
        <begin position="402"/>
        <end position="437"/>
    </location>
</feature>
<feature type="compositionally biased region" description="Basic and acidic residues" evidence="1">
    <location>
        <begin position="405"/>
        <end position="422"/>
    </location>
</feature>
<protein>
    <submittedName>
        <fullName evidence="2">Uncharacterized protein</fullName>
    </submittedName>
</protein>
<gene>
    <name evidence="2" type="ORF">RISK_000204</name>
</gene>
<dbReference type="Proteomes" id="UP000036367">
    <property type="component" value="Unassembled WGS sequence"/>
</dbReference>
<evidence type="ECO:0000313" key="2">
    <source>
        <dbReference type="EMBL" id="KLU07687.1"/>
    </source>
</evidence>
<sequence length="437" mass="49292">MSSESSQPKSMIHNAVAEFLHDLEGVNHAVQIACPIVQAASAKTRTKFEDFSEPFKKEASEEDSSPVFHVPFASDKEFRELRRRDAALRSALFQTPRALLVAMVSTYDAFLGRLLRSVYLLTPDQLNASERTFSFSELVSFGSIEAAREHMVSAEIESVLRKSHTEQFEYLEKRLAIPLRKGLDSWSTFVELTQRRNLFVHADGIVSRQYLKVCADAGVELKENLLGKRLHVGPAYFEKAFDCLYEIAVKLAHTIWRKLSPGDLQSADDSLNSTCYQLLETERYNLAHELLVFATTGQPRHSSAFRRRMLVINRAIAVKFGGIESAPWPLDTEDWSDCGDPFALAVAVLSDDLETATAVMRRIGPDHELVHPIAYGSWPLFRSFRETEEFRDTYKEIYGDEFTVTEDKTAEEASVDPDSRTETDEDGEDGGPQHLLA</sequence>
<dbReference type="OrthoDB" id="7061055at2"/>
<dbReference type="AlphaFoldDB" id="A0A0J1BMI3"/>
<organism evidence="2 3">
    <name type="scientific">Rhodopirellula islandica</name>
    <dbReference type="NCBI Taxonomy" id="595434"/>
    <lineage>
        <taxon>Bacteria</taxon>
        <taxon>Pseudomonadati</taxon>
        <taxon>Planctomycetota</taxon>
        <taxon>Planctomycetia</taxon>
        <taxon>Pirellulales</taxon>
        <taxon>Pirellulaceae</taxon>
        <taxon>Rhodopirellula</taxon>
    </lineage>
</organism>
<dbReference type="EMBL" id="LECT01000003">
    <property type="protein sequence ID" value="KLU07687.1"/>
    <property type="molecule type" value="Genomic_DNA"/>
</dbReference>
<dbReference type="RefSeq" id="WP_047812359.1">
    <property type="nucleotide sequence ID" value="NZ_LECT01000003.1"/>
</dbReference>
<proteinExistence type="predicted"/>
<comment type="caution">
    <text evidence="2">The sequence shown here is derived from an EMBL/GenBank/DDBJ whole genome shotgun (WGS) entry which is preliminary data.</text>
</comment>
<dbReference type="PATRIC" id="fig|595434.4.peg.193"/>
<evidence type="ECO:0000256" key="1">
    <source>
        <dbReference type="SAM" id="MobiDB-lite"/>
    </source>
</evidence>
<evidence type="ECO:0000313" key="3">
    <source>
        <dbReference type="Proteomes" id="UP000036367"/>
    </source>
</evidence>